<dbReference type="OrthoDB" id="9804637at2"/>
<name>A0A371RFI5_9PROT</name>
<protein>
    <submittedName>
        <fullName evidence="2">DUF1467 family protein</fullName>
    </submittedName>
</protein>
<gene>
    <name evidence="2" type="ORF">DX908_02345</name>
</gene>
<feature type="transmembrane region" description="Helical" evidence="1">
    <location>
        <begin position="7"/>
        <end position="26"/>
    </location>
</feature>
<evidence type="ECO:0000313" key="2">
    <source>
        <dbReference type="EMBL" id="RFB04224.1"/>
    </source>
</evidence>
<dbReference type="Pfam" id="PF07330">
    <property type="entry name" value="DUF1467"/>
    <property type="match status" value="1"/>
</dbReference>
<comment type="caution">
    <text evidence="2">The sequence shown here is derived from an EMBL/GenBank/DDBJ whole genome shotgun (WGS) entry which is preliminary data.</text>
</comment>
<accession>A0A371RFI5</accession>
<keyword evidence="1" id="KW-0812">Transmembrane</keyword>
<feature type="transmembrane region" description="Helical" evidence="1">
    <location>
        <begin position="59"/>
        <end position="79"/>
    </location>
</feature>
<dbReference type="InterPro" id="IPR009935">
    <property type="entry name" value="DUF1467"/>
</dbReference>
<sequence length="82" mass="9489">MGIVGSIISYLIIWWVVLFAILPMRVKGVWEDEQNQSDGIDRGAPVQPEIWFKVKRTSWIAAIIWVFVFAFVSSGVISYDWR</sequence>
<keyword evidence="3" id="KW-1185">Reference proteome</keyword>
<organism evidence="2 3">
    <name type="scientific">Parvularcula marina</name>
    <dbReference type="NCBI Taxonomy" id="2292771"/>
    <lineage>
        <taxon>Bacteria</taxon>
        <taxon>Pseudomonadati</taxon>
        <taxon>Pseudomonadota</taxon>
        <taxon>Alphaproteobacteria</taxon>
        <taxon>Parvularculales</taxon>
        <taxon>Parvularculaceae</taxon>
        <taxon>Parvularcula</taxon>
    </lineage>
</organism>
<keyword evidence="1" id="KW-0472">Membrane</keyword>
<dbReference type="RefSeq" id="WP_116390852.1">
    <property type="nucleotide sequence ID" value="NZ_QUQO01000001.1"/>
</dbReference>
<dbReference type="EMBL" id="QUQO01000001">
    <property type="protein sequence ID" value="RFB04224.1"/>
    <property type="molecule type" value="Genomic_DNA"/>
</dbReference>
<dbReference type="InParanoid" id="A0A371RFI5"/>
<proteinExistence type="predicted"/>
<evidence type="ECO:0000313" key="3">
    <source>
        <dbReference type="Proteomes" id="UP000264589"/>
    </source>
</evidence>
<keyword evidence="1" id="KW-1133">Transmembrane helix</keyword>
<reference evidence="2 3" key="1">
    <citation type="submission" date="2018-08" db="EMBL/GenBank/DDBJ databases">
        <title>Parvularcula sp. SM1705, isolated from surface water of the South Sea China.</title>
        <authorList>
            <person name="Sun L."/>
        </authorList>
    </citation>
    <scope>NUCLEOTIDE SEQUENCE [LARGE SCALE GENOMIC DNA]</scope>
    <source>
        <strain evidence="2 3">SM1705</strain>
    </source>
</reference>
<dbReference type="AlphaFoldDB" id="A0A371RFI5"/>
<dbReference type="Proteomes" id="UP000264589">
    <property type="component" value="Unassembled WGS sequence"/>
</dbReference>
<evidence type="ECO:0000256" key="1">
    <source>
        <dbReference type="SAM" id="Phobius"/>
    </source>
</evidence>